<dbReference type="InterPro" id="IPR000408">
    <property type="entry name" value="Reg_chr_condens"/>
</dbReference>
<proteinExistence type="predicted"/>
<dbReference type="SUPFAM" id="SSF50985">
    <property type="entry name" value="RCC1/BLIP-II"/>
    <property type="match status" value="1"/>
</dbReference>
<feature type="region of interest" description="Disordered" evidence="2">
    <location>
        <begin position="1"/>
        <end position="23"/>
    </location>
</feature>
<reference evidence="3" key="1">
    <citation type="submission" date="2023-07" db="EMBL/GenBank/DDBJ databases">
        <authorList>
            <consortium name="AG Swart"/>
            <person name="Singh M."/>
            <person name="Singh A."/>
            <person name="Seah K."/>
            <person name="Emmerich C."/>
        </authorList>
    </citation>
    <scope>NUCLEOTIDE SEQUENCE</scope>
    <source>
        <strain evidence="3">DP1</strain>
    </source>
</reference>
<sequence length="1175" mass="135733">MEVIQEQEREEASDRDFEGENIENSTTGKEIRIRISKVPVVGSDTQSSSGCDNLLIYNIDFPSQDIDWSKVQQMYIRNPTNETNSFCFILTNKSDLFLMGNFSKLKTTNFKYCSVMPENMSGVWKGKISNFICNSSCALLLSQDGMVYSWGADINQTGVLGISKGIHDQSTPCPLHKLIDYSIKDIKMTENKAWAIDSKGKLFIWGSYDITQLNSWSNIISNKIIIPQPIIVDALLKYFVVKATPFSYTKSEETSLNICFKAYCNNFEEKLFGVVLGYNPKCSSSRKEVFLTSSSFVETRCRPKYNVDLGKVSSDMKSKTVISPIEPVPQIYNRKLLLKNIDEYIFINSRMVALLTVPENDQDSDNKYPHLLILTIPEILSEETDQEPDFLLYEIPSSLHLVDLKKAKFLASGENLVCFYGRDVIYWQICENNDEERGLLVNYGHLKFTHPVQNLCPDEIQNIIYISPSDNPMRDSTKENSPLNNSTSDYDKSPQLIEKLYRRYLVTYYPPLFDGYRYEEEESDNEKDDVEVIIEEDTDKYSKLPEILSNLYTKRTKFAYEAIKFYSESILKVTRKLITLENILTFSKDHLQSTVNQTNKFGKSMQRAAIQKIQDFSKKVHSYRNGFKILKRLSQYREKHQVIKYWYRWKLSYLNIPRVDSFDKVSDISSVIGESKRKVIRSNKFSRVSKNLENSSFQQLKENYFERNSSHERRFIKKNKKKPNLSMYFSKEPKSTYKNFLSNASISNVKTRNEQQENFDKSIDASKIEVEEIECIMASDDSIFNHFNLIQKQVESSKLKESRGSTKLKKSRDLTYEFHRSSHEKENYTLNNNISIIDSKKSSDCNSDKKKLYLKNRRFERRPHYITNRSNSSSKHFNSAAFSPAEKFPVMDESTHSRVPAGSRPERRRSGNYFHNRNMSNPMNNVVTLNYKTTCPSNAKATSRLLTNKRNNSAMGSYAESNPNPKIASVKSPSSIECTTEHSKKIHDIMKNYNEEKANCNCTTCTFMRRDFKSEDFHSIDLSCIEKSNSNNNLLDDPSQMCKYVRLPIKDATEKLDDSPLMIKLLTEESDISNPPTIENPRAFPIQQKADIRETAKFSSICTKINNFSQFHKHQPIKHKKKTIKSSKNIPKPAGISSVAIRRDNIKRNKRRNIFKSSSVQKLKKCDPPDAACLR</sequence>
<dbReference type="InterPro" id="IPR051553">
    <property type="entry name" value="Ran_GTPase-activating"/>
</dbReference>
<evidence type="ECO:0000256" key="1">
    <source>
        <dbReference type="PROSITE-ProRule" id="PRU00235"/>
    </source>
</evidence>
<comment type="caution">
    <text evidence="3">The sequence shown here is derived from an EMBL/GenBank/DDBJ whole genome shotgun (WGS) entry which is preliminary data.</text>
</comment>
<protein>
    <submittedName>
        <fullName evidence="3">Uncharacterized protein</fullName>
    </submittedName>
</protein>
<feature type="region of interest" description="Disordered" evidence="2">
    <location>
        <begin position="954"/>
        <end position="973"/>
    </location>
</feature>
<evidence type="ECO:0000313" key="4">
    <source>
        <dbReference type="Proteomes" id="UP001295684"/>
    </source>
</evidence>
<feature type="compositionally biased region" description="Polar residues" evidence="2">
    <location>
        <begin position="479"/>
        <end position="488"/>
    </location>
</feature>
<gene>
    <name evidence="3" type="ORF">ECRASSUSDP1_LOCUS2756</name>
</gene>
<accession>A0AAD1U4X4</accession>
<feature type="region of interest" description="Disordered" evidence="2">
    <location>
        <begin position="468"/>
        <end position="490"/>
    </location>
</feature>
<dbReference type="GO" id="GO:0005737">
    <property type="term" value="C:cytoplasm"/>
    <property type="evidence" value="ECO:0007669"/>
    <property type="project" value="TreeGrafter"/>
</dbReference>
<dbReference type="PROSITE" id="PS50012">
    <property type="entry name" value="RCC1_3"/>
    <property type="match status" value="1"/>
</dbReference>
<feature type="region of interest" description="Disordered" evidence="2">
    <location>
        <begin position="891"/>
        <end position="921"/>
    </location>
</feature>
<dbReference type="Gene3D" id="2.130.10.30">
    <property type="entry name" value="Regulator of chromosome condensation 1/beta-lactamase-inhibitor protein II"/>
    <property type="match status" value="1"/>
</dbReference>
<dbReference type="GO" id="GO:0005085">
    <property type="term" value="F:guanyl-nucleotide exchange factor activity"/>
    <property type="evidence" value="ECO:0007669"/>
    <property type="project" value="TreeGrafter"/>
</dbReference>
<dbReference type="PANTHER" id="PTHR45982">
    <property type="entry name" value="REGULATOR OF CHROMOSOME CONDENSATION"/>
    <property type="match status" value="1"/>
</dbReference>
<evidence type="ECO:0000256" key="2">
    <source>
        <dbReference type="SAM" id="MobiDB-lite"/>
    </source>
</evidence>
<dbReference type="Proteomes" id="UP001295684">
    <property type="component" value="Unassembled WGS sequence"/>
</dbReference>
<dbReference type="InterPro" id="IPR009091">
    <property type="entry name" value="RCC1/BLIP-II"/>
</dbReference>
<dbReference type="AlphaFoldDB" id="A0AAD1U4X4"/>
<dbReference type="PANTHER" id="PTHR45982:SF1">
    <property type="entry name" value="REGULATOR OF CHROMOSOME CONDENSATION"/>
    <property type="match status" value="1"/>
</dbReference>
<feature type="repeat" description="RCC1" evidence="1">
    <location>
        <begin position="145"/>
        <end position="199"/>
    </location>
</feature>
<organism evidence="3 4">
    <name type="scientific">Euplotes crassus</name>
    <dbReference type="NCBI Taxonomy" id="5936"/>
    <lineage>
        <taxon>Eukaryota</taxon>
        <taxon>Sar</taxon>
        <taxon>Alveolata</taxon>
        <taxon>Ciliophora</taxon>
        <taxon>Intramacronucleata</taxon>
        <taxon>Spirotrichea</taxon>
        <taxon>Hypotrichia</taxon>
        <taxon>Euplotida</taxon>
        <taxon>Euplotidae</taxon>
        <taxon>Moneuplotes</taxon>
    </lineage>
</organism>
<feature type="compositionally biased region" description="Basic residues" evidence="2">
    <location>
        <begin position="1113"/>
        <end position="1125"/>
    </location>
</feature>
<feature type="compositionally biased region" description="Polar residues" evidence="2">
    <location>
        <begin position="954"/>
        <end position="964"/>
    </location>
</feature>
<name>A0AAD1U4X4_EUPCR</name>
<keyword evidence="4" id="KW-1185">Reference proteome</keyword>
<feature type="compositionally biased region" description="Basic and acidic residues" evidence="2">
    <location>
        <begin position="1"/>
        <end position="18"/>
    </location>
</feature>
<dbReference type="EMBL" id="CAMPGE010002635">
    <property type="protein sequence ID" value="CAI2361445.1"/>
    <property type="molecule type" value="Genomic_DNA"/>
</dbReference>
<evidence type="ECO:0000313" key="3">
    <source>
        <dbReference type="EMBL" id="CAI2361445.1"/>
    </source>
</evidence>
<feature type="region of interest" description="Disordered" evidence="2">
    <location>
        <begin position="1113"/>
        <end position="1134"/>
    </location>
</feature>